<comment type="caution">
    <text evidence="1">The sequence shown here is derived from an EMBL/GenBank/DDBJ whole genome shotgun (WGS) entry which is preliminary data.</text>
</comment>
<feature type="non-terminal residue" evidence="1">
    <location>
        <position position="1"/>
    </location>
</feature>
<sequence>CSLSSSAKQAQWGSNLVFTQSIPDRRYARAAAATVCFGSLSWRKRCSNP</sequence>
<accession>A0AAV1PMJ0</accession>
<dbReference type="AlphaFoldDB" id="A0AAV1PMJ0"/>
<reference evidence="1 2" key="1">
    <citation type="submission" date="2024-01" db="EMBL/GenBank/DDBJ databases">
        <authorList>
            <person name="Alioto T."/>
            <person name="Alioto T."/>
            <person name="Gomez Garrido J."/>
        </authorList>
    </citation>
    <scope>NUCLEOTIDE SEQUENCE [LARGE SCALE GENOMIC DNA]</scope>
</reference>
<evidence type="ECO:0000313" key="2">
    <source>
        <dbReference type="Proteomes" id="UP001314229"/>
    </source>
</evidence>
<proteinExistence type="predicted"/>
<name>A0AAV1PMJ0_SCOSC</name>
<dbReference type="Proteomes" id="UP001314229">
    <property type="component" value="Unassembled WGS sequence"/>
</dbReference>
<organism evidence="1 2">
    <name type="scientific">Scomber scombrus</name>
    <name type="common">Atlantic mackerel</name>
    <name type="synonym">Scomber vernalis</name>
    <dbReference type="NCBI Taxonomy" id="13677"/>
    <lineage>
        <taxon>Eukaryota</taxon>
        <taxon>Metazoa</taxon>
        <taxon>Chordata</taxon>
        <taxon>Craniata</taxon>
        <taxon>Vertebrata</taxon>
        <taxon>Euteleostomi</taxon>
        <taxon>Actinopterygii</taxon>
        <taxon>Neopterygii</taxon>
        <taxon>Teleostei</taxon>
        <taxon>Neoteleostei</taxon>
        <taxon>Acanthomorphata</taxon>
        <taxon>Pelagiaria</taxon>
        <taxon>Scombriformes</taxon>
        <taxon>Scombridae</taxon>
        <taxon>Scomber</taxon>
    </lineage>
</organism>
<dbReference type="EMBL" id="CAWUFR010000212">
    <property type="protein sequence ID" value="CAK6972748.1"/>
    <property type="molecule type" value="Genomic_DNA"/>
</dbReference>
<evidence type="ECO:0000313" key="1">
    <source>
        <dbReference type="EMBL" id="CAK6972748.1"/>
    </source>
</evidence>
<gene>
    <name evidence="1" type="ORF">FSCOSCO3_A035432</name>
</gene>
<protein>
    <submittedName>
        <fullName evidence="1">Uncharacterized protein</fullName>
    </submittedName>
</protein>
<keyword evidence="2" id="KW-1185">Reference proteome</keyword>